<dbReference type="InterPro" id="IPR014284">
    <property type="entry name" value="RNA_pol_sigma-70_dom"/>
</dbReference>
<evidence type="ECO:0000256" key="4">
    <source>
        <dbReference type="ARBA" id="ARBA00023082"/>
    </source>
</evidence>
<keyword evidence="3" id="KW-0805">Transcription regulation</keyword>
<dbReference type="InterPro" id="IPR013249">
    <property type="entry name" value="RNA_pol_sigma70_r4_t2"/>
</dbReference>
<dbReference type="RefSeq" id="WP_133236289.1">
    <property type="nucleotide sequence ID" value="NZ_SMRT01000028.1"/>
</dbReference>
<dbReference type="PANTHER" id="PTHR43133">
    <property type="entry name" value="RNA POLYMERASE ECF-TYPE SIGMA FACTO"/>
    <property type="match status" value="1"/>
</dbReference>
<dbReference type="InterPro" id="IPR007627">
    <property type="entry name" value="RNA_pol_sigma70_r2"/>
</dbReference>
<evidence type="ECO:0000313" key="8">
    <source>
        <dbReference type="EMBL" id="TDF91353.1"/>
    </source>
</evidence>
<dbReference type="AlphaFoldDB" id="A0A4R5K888"/>
<dbReference type="InterPro" id="IPR013324">
    <property type="entry name" value="RNA_pol_sigma_r3/r4-like"/>
</dbReference>
<evidence type="ECO:0000256" key="1">
    <source>
        <dbReference type="ARBA" id="ARBA00010641"/>
    </source>
</evidence>
<comment type="similarity">
    <text evidence="1">Belongs to the sigma-70 factor family. ECF subfamily.</text>
</comment>
<dbReference type="InterPro" id="IPR036388">
    <property type="entry name" value="WH-like_DNA-bd_sf"/>
</dbReference>
<gene>
    <name evidence="8" type="ORF">E1757_33025</name>
</gene>
<dbReference type="EMBL" id="SMRT01000028">
    <property type="protein sequence ID" value="TDF91353.1"/>
    <property type="molecule type" value="Genomic_DNA"/>
</dbReference>
<dbReference type="Gene3D" id="1.10.1740.10">
    <property type="match status" value="1"/>
</dbReference>
<proteinExistence type="inferred from homology"/>
<dbReference type="GO" id="GO:0016987">
    <property type="term" value="F:sigma factor activity"/>
    <property type="evidence" value="ECO:0007669"/>
    <property type="project" value="UniProtKB-KW"/>
</dbReference>
<dbReference type="NCBIfam" id="TIGR02937">
    <property type="entry name" value="sigma70-ECF"/>
    <property type="match status" value="1"/>
</dbReference>
<dbReference type="GO" id="GO:0006352">
    <property type="term" value="P:DNA-templated transcription initiation"/>
    <property type="evidence" value="ECO:0007669"/>
    <property type="project" value="InterPro"/>
</dbReference>
<evidence type="ECO:0000259" key="6">
    <source>
        <dbReference type="Pfam" id="PF04542"/>
    </source>
</evidence>
<dbReference type="InterPro" id="IPR013325">
    <property type="entry name" value="RNA_pol_sigma_r2"/>
</dbReference>
<sequence>MADRYDPIAGETRALHRKFEALIEPHRQSLWSYCRYLTGSPWDGEDLFQETLLKAFATMAQMWHPVAYRSYLFRIATNTRIDVMRRKRLPIEPYEETESHVSTCRKIDPTELIEVVEMLVQHLPPRQIAVLLLMEVFGFVASEVAGMVRMTEGSVYAVLHRARANVRRYWDAVPKQVPTELQETEAALIETLLQAMRDGDSERIIGMLEESVHNDAQPGLQEYSKQEMIDGSWGHRGPAQLVSLKTLWGRKVFVVLVETDEGPALHDIREFEFDNGRIVYNRGFYFCKELLFEAGKHLGVPVQLQKAPGIDWRS</sequence>
<evidence type="ECO:0000259" key="7">
    <source>
        <dbReference type="Pfam" id="PF08281"/>
    </source>
</evidence>
<protein>
    <submittedName>
        <fullName evidence="8">Sigma-70 family RNA polymerase sigma factor</fullName>
    </submittedName>
</protein>
<dbReference type="Gene3D" id="1.10.10.10">
    <property type="entry name" value="Winged helix-like DNA-binding domain superfamily/Winged helix DNA-binding domain"/>
    <property type="match status" value="1"/>
</dbReference>
<dbReference type="Pfam" id="PF04542">
    <property type="entry name" value="Sigma70_r2"/>
    <property type="match status" value="1"/>
</dbReference>
<organism evidence="8 9">
    <name type="scientific">Paenibacillus piri</name>
    <dbReference type="NCBI Taxonomy" id="2547395"/>
    <lineage>
        <taxon>Bacteria</taxon>
        <taxon>Bacillati</taxon>
        <taxon>Bacillota</taxon>
        <taxon>Bacilli</taxon>
        <taxon>Bacillales</taxon>
        <taxon>Paenibacillaceae</taxon>
        <taxon>Paenibacillus</taxon>
    </lineage>
</organism>
<evidence type="ECO:0000256" key="5">
    <source>
        <dbReference type="ARBA" id="ARBA00023163"/>
    </source>
</evidence>
<dbReference type="SUPFAM" id="SSF54427">
    <property type="entry name" value="NTF2-like"/>
    <property type="match status" value="1"/>
</dbReference>
<comment type="caution">
    <text evidence="8">The sequence shown here is derived from an EMBL/GenBank/DDBJ whole genome shotgun (WGS) entry which is preliminary data.</text>
</comment>
<dbReference type="GO" id="GO:0003677">
    <property type="term" value="F:DNA binding"/>
    <property type="evidence" value="ECO:0007669"/>
    <property type="project" value="InterPro"/>
</dbReference>
<dbReference type="PANTHER" id="PTHR43133:SF65">
    <property type="entry name" value="ECF RNA POLYMERASE SIGMA FACTOR SIGG"/>
    <property type="match status" value="1"/>
</dbReference>
<feature type="domain" description="RNA polymerase sigma factor 70 region 4 type 2" evidence="7">
    <location>
        <begin position="115"/>
        <end position="164"/>
    </location>
</feature>
<evidence type="ECO:0000256" key="2">
    <source>
        <dbReference type="ARBA" id="ARBA00011344"/>
    </source>
</evidence>
<dbReference type="Pfam" id="PF08281">
    <property type="entry name" value="Sigma70_r4_2"/>
    <property type="match status" value="1"/>
</dbReference>
<keyword evidence="4" id="KW-0731">Sigma factor</keyword>
<reference evidence="8 9" key="1">
    <citation type="submission" date="2019-03" db="EMBL/GenBank/DDBJ databases">
        <title>This is whole genome sequence of Paenibacillus sp MS74 strain.</title>
        <authorList>
            <person name="Trinh H.N."/>
        </authorList>
    </citation>
    <scope>NUCLEOTIDE SEQUENCE [LARGE SCALE GENOMIC DNA]</scope>
    <source>
        <strain evidence="8 9">MS74</strain>
    </source>
</reference>
<accession>A0A4R5K888</accession>
<comment type="subunit">
    <text evidence="2">Interacts transiently with the RNA polymerase catalytic core formed by RpoA, RpoB, RpoC and RpoZ (2 alpha, 1 beta, 1 beta' and 1 omega subunit) to form the RNA polymerase holoenzyme that can initiate transcription.</text>
</comment>
<keyword evidence="5" id="KW-0804">Transcription</keyword>
<dbReference type="InterPro" id="IPR039425">
    <property type="entry name" value="RNA_pol_sigma-70-like"/>
</dbReference>
<evidence type="ECO:0000313" key="9">
    <source>
        <dbReference type="Proteomes" id="UP000295636"/>
    </source>
</evidence>
<name>A0A4R5K888_9BACL</name>
<dbReference type="SUPFAM" id="SSF88659">
    <property type="entry name" value="Sigma3 and sigma4 domains of RNA polymerase sigma factors"/>
    <property type="match status" value="1"/>
</dbReference>
<feature type="domain" description="RNA polymerase sigma-70 region 2" evidence="6">
    <location>
        <begin position="22"/>
        <end position="88"/>
    </location>
</feature>
<dbReference type="InterPro" id="IPR032710">
    <property type="entry name" value="NTF2-like_dom_sf"/>
</dbReference>
<dbReference type="OrthoDB" id="2381154at2"/>
<dbReference type="SUPFAM" id="SSF88946">
    <property type="entry name" value="Sigma2 domain of RNA polymerase sigma factors"/>
    <property type="match status" value="1"/>
</dbReference>
<dbReference type="Proteomes" id="UP000295636">
    <property type="component" value="Unassembled WGS sequence"/>
</dbReference>
<evidence type="ECO:0000256" key="3">
    <source>
        <dbReference type="ARBA" id="ARBA00023015"/>
    </source>
</evidence>
<keyword evidence="9" id="KW-1185">Reference proteome</keyword>